<keyword evidence="1 3" id="KW-0996">Nickel insertion</keyword>
<protein>
    <recommendedName>
        <fullName evidence="3">Urease accessory protein UreF</fullName>
    </recommendedName>
</protein>
<evidence type="ECO:0000313" key="5">
    <source>
        <dbReference type="EMBL" id="TYR33250.1"/>
    </source>
</evidence>
<gene>
    <name evidence="3" type="primary">ureF</name>
    <name evidence="5" type="ORF">FY036_08525</name>
</gene>
<dbReference type="PANTHER" id="PTHR33620:SF1">
    <property type="entry name" value="UREASE ACCESSORY PROTEIN F"/>
    <property type="match status" value="1"/>
</dbReference>
<organism evidence="5 6">
    <name type="scientific">Neoaquamicrobium microcysteis</name>
    <dbReference type="NCBI Taxonomy" id="2682781"/>
    <lineage>
        <taxon>Bacteria</taxon>
        <taxon>Pseudomonadati</taxon>
        <taxon>Pseudomonadota</taxon>
        <taxon>Alphaproteobacteria</taxon>
        <taxon>Hyphomicrobiales</taxon>
        <taxon>Phyllobacteriaceae</taxon>
        <taxon>Neoaquamicrobium</taxon>
    </lineage>
</organism>
<dbReference type="Proteomes" id="UP000323258">
    <property type="component" value="Unassembled WGS sequence"/>
</dbReference>
<keyword evidence="2 3" id="KW-0143">Chaperone</keyword>
<dbReference type="InterPro" id="IPR002639">
    <property type="entry name" value="UreF"/>
</dbReference>
<keyword evidence="6" id="KW-1185">Reference proteome</keyword>
<dbReference type="PANTHER" id="PTHR33620">
    <property type="entry name" value="UREASE ACCESSORY PROTEIN F"/>
    <property type="match status" value="1"/>
</dbReference>
<accession>A0A5D4H347</accession>
<dbReference type="Gene3D" id="1.10.4190.10">
    <property type="entry name" value="Urease accessory protein UreF"/>
    <property type="match status" value="1"/>
</dbReference>
<evidence type="ECO:0000256" key="4">
    <source>
        <dbReference type="SAM" id="MobiDB-lite"/>
    </source>
</evidence>
<comment type="function">
    <text evidence="3">Required for maturation of urease via the functional incorporation of the urease nickel metallocenter.</text>
</comment>
<name>A0A5D4H347_9HYPH</name>
<reference evidence="5 6" key="2">
    <citation type="submission" date="2019-09" db="EMBL/GenBank/DDBJ databases">
        <title>Mesorhizobium sp. MaA-C15 isolated from Microcystis aeruginosa.</title>
        <authorList>
            <person name="Jeong S.E."/>
            <person name="Jin H.M."/>
            <person name="Jeon C.O."/>
        </authorList>
    </citation>
    <scope>NUCLEOTIDE SEQUENCE [LARGE SCALE GENOMIC DNA]</scope>
    <source>
        <strain evidence="5 6">MaA-C15</strain>
    </source>
</reference>
<comment type="caution">
    <text evidence="5">The sequence shown here is derived from an EMBL/GenBank/DDBJ whole genome shotgun (WGS) entry which is preliminary data.</text>
</comment>
<evidence type="ECO:0000256" key="2">
    <source>
        <dbReference type="ARBA" id="ARBA00023186"/>
    </source>
</evidence>
<comment type="similarity">
    <text evidence="3">Belongs to the UreF family.</text>
</comment>
<comment type="subcellular location">
    <subcellularLocation>
        <location evidence="3">Cytoplasm</location>
    </subcellularLocation>
</comment>
<proteinExistence type="inferred from homology"/>
<feature type="region of interest" description="Disordered" evidence="4">
    <location>
        <begin position="1"/>
        <end position="25"/>
    </location>
</feature>
<dbReference type="OrthoDB" id="9798772at2"/>
<reference evidence="5 6" key="1">
    <citation type="submission" date="2019-08" db="EMBL/GenBank/DDBJ databases">
        <authorList>
            <person name="Seo Y.L."/>
        </authorList>
    </citation>
    <scope>NUCLEOTIDE SEQUENCE [LARGE SCALE GENOMIC DNA]</scope>
    <source>
        <strain evidence="5 6">MaA-C15</strain>
    </source>
</reference>
<dbReference type="PIRSF" id="PIRSF009467">
    <property type="entry name" value="Ureas_acces_UreF"/>
    <property type="match status" value="1"/>
</dbReference>
<keyword evidence="3" id="KW-0963">Cytoplasm</keyword>
<evidence type="ECO:0000256" key="1">
    <source>
        <dbReference type="ARBA" id="ARBA00022988"/>
    </source>
</evidence>
<dbReference type="HAMAP" id="MF_01385">
    <property type="entry name" value="UreF"/>
    <property type="match status" value="1"/>
</dbReference>
<comment type="subunit">
    <text evidence="3">UreD, UreF and UreG form a complex that acts as a GTP-hydrolysis-dependent molecular chaperone, activating the urease apoprotein by helping to assemble the nickel containing metallocenter of UreC. The UreE protein probably delivers the nickel.</text>
</comment>
<dbReference type="Pfam" id="PF01730">
    <property type="entry name" value="UreF"/>
    <property type="match status" value="1"/>
</dbReference>
<dbReference type="GO" id="GO:0005737">
    <property type="term" value="C:cytoplasm"/>
    <property type="evidence" value="ECO:0007669"/>
    <property type="project" value="UniProtKB-SubCell"/>
</dbReference>
<dbReference type="GO" id="GO:0016151">
    <property type="term" value="F:nickel cation binding"/>
    <property type="evidence" value="ECO:0007669"/>
    <property type="project" value="UniProtKB-UniRule"/>
</dbReference>
<dbReference type="InterPro" id="IPR038277">
    <property type="entry name" value="UreF_sf"/>
</dbReference>
<dbReference type="EMBL" id="VSZS01000060">
    <property type="protein sequence ID" value="TYR33250.1"/>
    <property type="molecule type" value="Genomic_DNA"/>
</dbReference>
<dbReference type="AlphaFoldDB" id="A0A5D4H347"/>
<evidence type="ECO:0000313" key="6">
    <source>
        <dbReference type="Proteomes" id="UP000323258"/>
    </source>
</evidence>
<sequence length="245" mass="25235">MSMGMASPTSSGGCRATRITGTTMPEPGQASLLRLMAWLSPAFPVGSFSYSHGLERAVHDGLVEDGESLAAWIAALVEQGSGWNDAVLLAESHRQASAGATPRDVAELAEALAGSAERHMESTLQGAAFLQAASVWPSAVVQALPASCPYCVAVGAAAGAHGVPLEGVLTAFLQAFVSNQLQAAIRLSVIGQSEAVGILAALETALIKTAERAARSSLDDLGSSTLTAEIAAMNHETQYSRLFRS</sequence>
<evidence type="ECO:0000256" key="3">
    <source>
        <dbReference type="HAMAP-Rule" id="MF_01385"/>
    </source>
</evidence>